<dbReference type="AlphaFoldDB" id="A0A4R2QTA0"/>
<protein>
    <recommendedName>
        <fullName evidence="3">Pyridoxamine 5'-phosphate oxidase</fullName>
    </recommendedName>
</protein>
<sequence>MNQPDFDVRGMLDEPGLVASIATVTATGRPALAVVWFCHADSRLWFNSPRGEGRPEPFLDAARRGADVAVLAAIFNAPNDIRQFRATGPARLEDRDGVRVRRVYDRYISEWTPQWLEHLTSTRYQLWSVLPASGMAVDYSGFRDSPVFRWASVGELDAVC</sequence>
<name>A0A4R2QTA0_9PSEU</name>
<dbReference type="SUPFAM" id="SSF50475">
    <property type="entry name" value="FMN-binding split barrel"/>
    <property type="match status" value="1"/>
</dbReference>
<accession>A0A4R2QTA0</accession>
<keyword evidence="2" id="KW-1185">Reference proteome</keyword>
<proteinExistence type="predicted"/>
<dbReference type="RefSeq" id="WP_132877806.1">
    <property type="nucleotide sequence ID" value="NZ_SLXQ01000006.1"/>
</dbReference>
<reference evidence="1 2" key="1">
    <citation type="submission" date="2019-03" db="EMBL/GenBank/DDBJ databases">
        <title>Genomic Encyclopedia of Type Strains, Phase IV (KMG-IV): sequencing the most valuable type-strain genomes for metagenomic binning, comparative biology and taxonomic classification.</title>
        <authorList>
            <person name="Goeker M."/>
        </authorList>
    </citation>
    <scope>NUCLEOTIDE SEQUENCE [LARGE SCALE GENOMIC DNA]</scope>
    <source>
        <strain evidence="1 2">DSM 45765</strain>
    </source>
</reference>
<evidence type="ECO:0000313" key="2">
    <source>
        <dbReference type="Proteomes" id="UP000294911"/>
    </source>
</evidence>
<gene>
    <name evidence="1" type="ORF">EV191_106102</name>
</gene>
<organism evidence="1 2">
    <name type="scientific">Tamaricihabitans halophyticus</name>
    <dbReference type="NCBI Taxonomy" id="1262583"/>
    <lineage>
        <taxon>Bacteria</taxon>
        <taxon>Bacillati</taxon>
        <taxon>Actinomycetota</taxon>
        <taxon>Actinomycetes</taxon>
        <taxon>Pseudonocardiales</taxon>
        <taxon>Pseudonocardiaceae</taxon>
        <taxon>Tamaricihabitans</taxon>
    </lineage>
</organism>
<evidence type="ECO:0008006" key="3">
    <source>
        <dbReference type="Google" id="ProtNLM"/>
    </source>
</evidence>
<dbReference type="Gene3D" id="2.30.110.10">
    <property type="entry name" value="Electron Transport, Fmn-binding Protein, Chain A"/>
    <property type="match status" value="1"/>
</dbReference>
<dbReference type="EMBL" id="SLXQ01000006">
    <property type="protein sequence ID" value="TCP51938.1"/>
    <property type="molecule type" value="Genomic_DNA"/>
</dbReference>
<dbReference type="OrthoDB" id="3632660at2"/>
<dbReference type="Proteomes" id="UP000294911">
    <property type="component" value="Unassembled WGS sequence"/>
</dbReference>
<dbReference type="InterPro" id="IPR012349">
    <property type="entry name" value="Split_barrel_FMN-bd"/>
</dbReference>
<comment type="caution">
    <text evidence="1">The sequence shown here is derived from an EMBL/GenBank/DDBJ whole genome shotgun (WGS) entry which is preliminary data.</text>
</comment>
<evidence type="ECO:0000313" key="1">
    <source>
        <dbReference type="EMBL" id="TCP51938.1"/>
    </source>
</evidence>